<dbReference type="InterPro" id="IPR036188">
    <property type="entry name" value="FAD/NAD-bd_sf"/>
</dbReference>
<proteinExistence type="inferred from homology"/>
<gene>
    <name evidence="5" type="ORF">Fcan01_06920</name>
</gene>
<comment type="similarity">
    <text evidence="1">Belongs to the FAD-binding monooxygenase family.</text>
</comment>
<dbReference type="GO" id="GO:0050660">
    <property type="term" value="F:flavin adenine dinucleotide binding"/>
    <property type="evidence" value="ECO:0007669"/>
    <property type="project" value="InterPro"/>
</dbReference>
<evidence type="ECO:0000256" key="2">
    <source>
        <dbReference type="ARBA" id="ARBA00022630"/>
    </source>
</evidence>
<organism evidence="5 6">
    <name type="scientific">Folsomia candida</name>
    <name type="common">Springtail</name>
    <dbReference type="NCBI Taxonomy" id="158441"/>
    <lineage>
        <taxon>Eukaryota</taxon>
        <taxon>Metazoa</taxon>
        <taxon>Ecdysozoa</taxon>
        <taxon>Arthropoda</taxon>
        <taxon>Hexapoda</taxon>
        <taxon>Collembola</taxon>
        <taxon>Entomobryomorpha</taxon>
        <taxon>Isotomoidea</taxon>
        <taxon>Isotomidae</taxon>
        <taxon>Proisotominae</taxon>
        <taxon>Folsomia</taxon>
    </lineage>
</organism>
<reference evidence="5 6" key="1">
    <citation type="submission" date="2015-12" db="EMBL/GenBank/DDBJ databases">
        <title>The genome of Folsomia candida.</title>
        <authorList>
            <person name="Faddeeva A."/>
            <person name="Derks M.F."/>
            <person name="Anvar Y."/>
            <person name="Smit S."/>
            <person name="Van Straalen N."/>
            <person name="Roelofs D."/>
        </authorList>
    </citation>
    <scope>NUCLEOTIDE SEQUENCE [LARGE SCALE GENOMIC DNA]</scope>
    <source>
        <strain evidence="5 6">VU population</strain>
        <tissue evidence="5">Whole body</tissue>
    </source>
</reference>
<evidence type="ECO:0000256" key="1">
    <source>
        <dbReference type="ARBA" id="ARBA00010139"/>
    </source>
</evidence>
<dbReference type="InterPro" id="IPR051209">
    <property type="entry name" value="FAD-bind_Monooxygenase_sf"/>
</dbReference>
<keyword evidence="5" id="KW-0503">Monooxygenase</keyword>
<dbReference type="PANTHER" id="PTHR42877">
    <property type="entry name" value="L-ORNITHINE N(5)-MONOOXYGENASE-RELATED"/>
    <property type="match status" value="1"/>
</dbReference>
<name>A0A226EJX9_FOLCA</name>
<comment type="caution">
    <text evidence="5">The sequence shown here is derived from an EMBL/GenBank/DDBJ whole genome shotgun (WGS) entry which is preliminary data.</text>
</comment>
<dbReference type="GO" id="GO:0004499">
    <property type="term" value="F:N,N-dimethylaniline monooxygenase activity"/>
    <property type="evidence" value="ECO:0007669"/>
    <property type="project" value="InterPro"/>
</dbReference>
<evidence type="ECO:0000313" key="5">
    <source>
        <dbReference type="EMBL" id="OXA58005.1"/>
    </source>
</evidence>
<evidence type="ECO:0000256" key="4">
    <source>
        <dbReference type="ARBA" id="ARBA00023002"/>
    </source>
</evidence>
<dbReference type="AlphaFoldDB" id="A0A226EJX9"/>
<keyword evidence="6" id="KW-1185">Reference proteome</keyword>
<dbReference type="Pfam" id="PF00743">
    <property type="entry name" value="FMO-like"/>
    <property type="match status" value="1"/>
</dbReference>
<dbReference type="EMBL" id="LNIX01000003">
    <property type="protein sequence ID" value="OXA58005.1"/>
    <property type="molecule type" value="Genomic_DNA"/>
</dbReference>
<dbReference type="Proteomes" id="UP000198287">
    <property type="component" value="Unassembled WGS sequence"/>
</dbReference>
<keyword evidence="3" id="KW-0274">FAD</keyword>
<keyword evidence="4" id="KW-0560">Oxidoreductase</keyword>
<dbReference type="SUPFAM" id="SSF51905">
    <property type="entry name" value="FAD/NAD(P)-binding domain"/>
    <property type="match status" value="1"/>
</dbReference>
<evidence type="ECO:0000256" key="3">
    <source>
        <dbReference type="ARBA" id="ARBA00022827"/>
    </source>
</evidence>
<keyword evidence="2" id="KW-0285">Flavoprotein</keyword>
<protein>
    <submittedName>
        <fullName evidence="5">Baeyer-Villiger monooxygenase</fullName>
    </submittedName>
</protein>
<evidence type="ECO:0000313" key="6">
    <source>
        <dbReference type="Proteomes" id="UP000198287"/>
    </source>
</evidence>
<dbReference type="OMA" id="CACDIRS"/>
<dbReference type="InterPro" id="IPR020946">
    <property type="entry name" value="Flavin_mOase-like"/>
</dbReference>
<feature type="non-terminal residue" evidence="5">
    <location>
        <position position="1"/>
    </location>
</feature>
<dbReference type="OrthoDB" id="66881at2759"/>
<sequence length="259" mass="30662">TRLRRDLSFNNFVMVDMNAEIGGTWFANSYPGSCCDAPIHLYAYSFEPKSDWKNTYASQAEILEYLKHVCIKYSLYDKIRLKHQVLRIQFIKSKKLWSVSFKNLENQNEFQEDFNIVILGTGILRSPKIPREFDSFEGPIFHTAKWDHDCNLKNKVLAVIGVGSSGIQVIPELAKIAKKVIIYQRRPSWMLPKENKSYNVLAKLGFQFFPIFQYVYRHWWYSYFEKFWNSMRPGTKTAEMCMTRISFDYPTYFKPKNDE</sequence>
<dbReference type="GO" id="GO:0050661">
    <property type="term" value="F:NADP binding"/>
    <property type="evidence" value="ECO:0007669"/>
    <property type="project" value="InterPro"/>
</dbReference>
<dbReference type="Gene3D" id="3.50.50.60">
    <property type="entry name" value="FAD/NAD(P)-binding domain"/>
    <property type="match status" value="1"/>
</dbReference>
<accession>A0A226EJX9</accession>
<dbReference type="PANTHER" id="PTHR42877:SF4">
    <property type="entry name" value="FAD_NAD(P)-BINDING DOMAIN-CONTAINING PROTEIN-RELATED"/>
    <property type="match status" value="1"/>
</dbReference>